<reference evidence="3" key="1">
    <citation type="journal article" date="2015" name="Nature">
        <title>Complex archaea that bridge the gap between prokaryotes and eukaryotes.</title>
        <authorList>
            <person name="Spang A."/>
            <person name="Saw J.H."/>
            <person name="Jorgensen S.L."/>
            <person name="Zaremba-Niedzwiedzka K."/>
            <person name="Martijn J."/>
            <person name="Lind A.E."/>
            <person name="van Eijk R."/>
            <person name="Schleper C."/>
            <person name="Guy L."/>
            <person name="Ettema T.J."/>
        </authorList>
    </citation>
    <scope>NUCLEOTIDE SEQUENCE</scope>
</reference>
<dbReference type="InterPro" id="IPR012334">
    <property type="entry name" value="Pectin_lyas_fold"/>
</dbReference>
<dbReference type="AlphaFoldDB" id="A0A0F9JK73"/>
<dbReference type="InterPro" id="IPR011050">
    <property type="entry name" value="Pectin_lyase_fold/virulence"/>
</dbReference>
<dbReference type="Pfam" id="PF26209">
    <property type="entry name" value="Phage_phiTE_241_C"/>
    <property type="match status" value="1"/>
</dbReference>
<feature type="domain" description="Putative phage tail fibre C-terminal" evidence="2">
    <location>
        <begin position="166"/>
        <end position="216"/>
    </location>
</feature>
<dbReference type="Gene3D" id="2.160.20.10">
    <property type="entry name" value="Single-stranded right-handed beta-helix, Pectin lyase-like"/>
    <property type="match status" value="1"/>
</dbReference>
<evidence type="ECO:0000259" key="2">
    <source>
        <dbReference type="Pfam" id="PF26209"/>
    </source>
</evidence>
<proteinExistence type="predicted"/>
<protein>
    <submittedName>
        <fullName evidence="3">Uncharacterized protein</fullName>
    </submittedName>
</protein>
<organism evidence="3">
    <name type="scientific">marine sediment metagenome</name>
    <dbReference type="NCBI Taxonomy" id="412755"/>
    <lineage>
        <taxon>unclassified sequences</taxon>
        <taxon>metagenomes</taxon>
        <taxon>ecological metagenomes</taxon>
    </lineage>
</organism>
<evidence type="ECO:0000259" key="1">
    <source>
        <dbReference type="Pfam" id="PF12708"/>
    </source>
</evidence>
<dbReference type="Pfam" id="PF12708">
    <property type="entry name" value="Pect-lyase_RHGA_epim"/>
    <property type="match status" value="1"/>
</dbReference>
<feature type="domain" description="Rhamnogalacturonase A/B/Epimerase-like pectate lyase" evidence="1">
    <location>
        <begin position="264"/>
        <end position="332"/>
    </location>
</feature>
<accession>A0A0F9JK73</accession>
<gene>
    <name evidence="3" type="ORF">LCGC14_1444910</name>
</gene>
<sequence length="829" mass="87148">MKKYLLAATLLLLATALPAYGRERVSGWCEQGGNTITVGGLTSVESVQQSFPSCTVTIYDVGTLDLASIFSDDSGTAKANPFTASATGFWFWYADDARYDVRFSGGGIVTPFTIGDILLDDTKNDVTTIVSVASSATPTFDASLGTIFTNTLTANVTSSTISNPVTGQRIIIYLAQDGTGGWTFAWPANVQLRAGGYVVSDDASAVSVIDLYYDGTNWREIGWDADEVGRDLIPTTSSGRALGSDSSPAARWDLFWRQMEGDYNVKGYGAVGDGATDDRAAFQSAIDAAAAASPPGQVWIPAGNYKIDTTTAGLILKKGVALVGPGVTSPITIGSLVGAILSITGTANEAISLTRGTAVVGLTFYYPDQVTTSPPTVYPTTILYDFTIDTDGSNNIQNVRIAHNAFVNPYIAIDVGPNGPGTSQGSSQIDHNLFYSLSRGVIIRDTLTPIFINHNVWSPSLWVDSSGQAIRQWISDNGVVVEYIDGDAMTFIGNNLGGYNQGIIYTTGTATQQHIVGNAMDGVCFPISAAGGGTPQGMEITGNFFAAHDPEDVTQLNCVAIQFANLTAIAKVTITGNTFASTRGSHIVLSETTDAVAARIVISSNLFFNAGNGDATSTDHRSILLDAGLYDLVVANNMFFASNRDDNNGLRITDGRTVTFTGNFCDRIKLCLDSAAVVNLVITGNQARATPATSAVSISVVAPSGTLRNLNNIWDKSGGAGVNSADLDDLTVAGKMKLNNQITLTVDSTTPSVSAGNYFAFANTGATSVTNFTNATEGQLIIVECTESDTTVVDGGSLLLAGNFACTTNDLIMLISRANSWFEISRSAN</sequence>
<dbReference type="SUPFAM" id="SSF51126">
    <property type="entry name" value="Pectin lyase-like"/>
    <property type="match status" value="1"/>
</dbReference>
<dbReference type="EMBL" id="LAZR01009894">
    <property type="protein sequence ID" value="KKM70023.1"/>
    <property type="molecule type" value="Genomic_DNA"/>
</dbReference>
<evidence type="ECO:0000313" key="3">
    <source>
        <dbReference type="EMBL" id="KKM70023.1"/>
    </source>
</evidence>
<name>A0A0F9JK73_9ZZZZ</name>
<dbReference type="InterPro" id="IPR024535">
    <property type="entry name" value="RHGA/B-epi-like_pectate_lyase"/>
</dbReference>
<comment type="caution">
    <text evidence="3">The sequence shown here is derived from an EMBL/GenBank/DDBJ whole genome shotgun (WGS) entry which is preliminary data.</text>
</comment>
<dbReference type="InterPro" id="IPR058970">
    <property type="entry name" value="Phage_phiTE_241_C"/>
</dbReference>